<evidence type="ECO:0000313" key="3">
    <source>
        <dbReference type="Proteomes" id="UP000887013"/>
    </source>
</evidence>
<feature type="compositionally biased region" description="Basic and acidic residues" evidence="1">
    <location>
        <begin position="10"/>
        <end position="19"/>
    </location>
</feature>
<accession>A0A8X6N1R8</accession>
<dbReference type="AlphaFoldDB" id="A0A8X6N1R8"/>
<sequence length="93" mass="10603">MDQGSKRRQHSDVNSDKLHWALPEGRGESPATSYHPRTIRPSYYPEYELKSYAIAPQTMMSRSRAFHSRCWIESVPTGTPQSYAATLIGETED</sequence>
<organism evidence="2 3">
    <name type="scientific">Nephila pilipes</name>
    <name type="common">Giant wood spider</name>
    <name type="synonym">Nephila maculata</name>
    <dbReference type="NCBI Taxonomy" id="299642"/>
    <lineage>
        <taxon>Eukaryota</taxon>
        <taxon>Metazoa</taxon>
        <taxon>Ecdysozoa</taxon>
        <taxon>Arthropoda</taxon>
        <taxon>Chelicerata</taxon>
        <taxon>Arachnida</taxon>
        <taxon>Araneae</taxon>
        <taxon>Araneomorphae</taxon>
        <taxon>Entelegynae</taxon>
        <taxon>Araneoidea</taxon>
        <taxon>Nephilidae</taxon>
        <taxon>Nephila</taxon>
    </lineage>
</organism>
<dbReference type="EMBL" id="BMAW01053132">
    <property type="protein sequence ID" value="GFS89460.1"/>
    <property type="molecule type" value="Genomic_DNA"/>
</dbReference>
<keyword evidence="3" id="KW-1185">Reference proteome</keyword>
<protein>
    <submittedName>
        <fullName evidence="2">Uncharacterized protein</fullName>
    </submittedName>
</protein>
<evidence type="ECO:0000256" key="1">
    <source>
        <dbReference type="SAM" id="MobiDB-lite"/>
    </source>
</evidence>
<name>A0A8X6N1R8_NEPPI</name>
<reference evidence="2" key="1">
    <citation type="submission" date="2020-08" db="EMBL/GenBank/DDBJ databases">
        <title>Multicomponent nature underlies the extraordinary mechanical properties of spider dragline silk.</title>
        <authorList>
            <person name="Kono N."/>
            <person name="Nakamura H."/>
            <person name="Mori M."/>
            <person name="Yoshida Y."/>
            <person name="Ohtoshi R."/>
            <person name="Malay A.D."/>
            <person name="Moran D.A.P."/>
            <person name="Tomita M."/>
            <person name="Numata K."/>
            <person name="Arakawa K."/>
        </authorList>
    </citation>
    <scope>NUCLEOTIDE SEQUENCE</scope>
</reference>
<comment type="caution">
    <text evidence="2">The sequence shown here is derived from an EMBL/GenBank/DDBJ whole genome shotgun (WGS) entry which is preliminary data.</text>
</comment>
<feature type="region of interest" description="Disordered" evidence="1">
    <location>
        <begin position="1"/>
        <end position="37"/>
    </location>
</feature>
<dbReference type="Proteomes" id="UP000887013">
    <property type="component" value="Unassembled WGS sequence"/>
</dbReference>
<proteinExistence type="predicted"/>
<evidence type="ECO:0000313" key="2">
    <source>
        <dbReference type="EMBL" id="GFS89460.1"/>
    </source>
</evidence>
<gene>
    <name evidence="2" type="ORF">NPIL_77521</name>
</gene>